<dbReference type="Gene3D" id="1.10.150.130">
    <property type="match status" value="1"/>
</dbReference>
<dbReference type="GO" id="GO:0003677">
    <property type="term" value="F:DNA binding"/>
    <property type="evidence" value="ECO:0007669"/>
    <property type="project" value="UniProtKB-UniRule"/>
</dbReference>
<dbReference type="eggNOG" id="COG4973">
    <property type="taxonomic scope" value="Bacteria"/>
</dbReference>
<keyword evidence="2 4" id="KW-0238">DNA-binding</keyword>
<evidence type="ECO:0000256" key="1">
    <source>
        <dbReference type="ARBA" id="ARBA00022908"/>
    </source>
</evidence>
<dbReference type="OrthoDB" id="5394387at2"/>
<dbReference type="InterPro" id="IPR044068">
    <property type="entry name" value="CB"/>
</dbReference>
<feature type="compositionally biased region" description="Acidic residues" evidence="5">
    <location>
        <begin position="392"/>
        <end position="403"/>
    </location>
</feature>
<dbReference type="InterPro" id="IPR010998">
    <property type="entry name" value="Integrase_recombinase_N"/>
</dbReference>
<dbReference type="SUPFAM" id="SSF56349">
    <property type="entry name" value="DNA breaking-rejoining enzymes"/>
    <property type="match status" value="1"/>
</dbReference>
<feature type="region of interest" description="Disordered" evidence="5">
    <location>
        <begin position="1"/>
        <end position="44"/>
    </location>
</feature>
<dbReference type="GO" id="GO:0006310">
    <property type="term" value="P:DNA recombination"/>
    <property type="evidence" value="ECO:0007669"/>
    <property type="project" value="UniProtKB-KW"/>
</dbReference>
<evidence type="ECO:0000256" key="4">
    <source>
        <dbReference type="PROSITE-ProRule" id="PRU01248"/>
    </source>
</evidence>
<dbReference type="AlphaFoldDB" id="Q47DX4"/>
<proteinExistence type="predicted"/>
<dbReference type="KEGG" id="dar:Daro_2218"/>
<reference evidence="7" key="1">
    <citation type="submission" date="2005-08" db="EMBL/GenBank/DDBJ databases">
        <title>Complete sequence of Dechloromonas aromatica RCB.</title>
        <authorList>
            <person name="Salinero K.K."/>
            <person name="Copeland A."/>
            <person name="Lucas S."/>
            <person name="Lapidus A."/>
            <person name="Barry K."/>
            <person name="Detter J.C."/>
            <person name="Glavina T."/>
            <person name="Hammon N."/>
            <person name="Israni S."/>
            <person name="Pitluck S."/>
            <person name="Di Bartolo G."/>
            <person name="Trong S."/>
            <person name="Schmutz J."/>
            <person name="Larimer F."/>
            <person name="Land M."/>
            <person name="Ivanova N."/>
            <person name="Richardson P."/>
        </authorList>
    </citation>
    <scope>NUCLEOTIDE SEQUENCE</scope>
    <source>
        <strain evidence="7">RCB</strain>
    </source>
</reference>
<accession>Q47DX4</accession>
<dbReference type="GO" id="GO:0015074">
    <property type="term" value="P:DNA integration"/>
    <property type="evidence" value="ECO:0007669"/>
    <property type="project" value="UniProtKB-KW"/>
</dbReference>
<evidence type="ECO:0000313" key="7">
    <source>
        <dbReference type="EMBL" id="AAZ46957.1"/>
    </source>
</evidence>
<evidence type="ECO:0000256" key="5">
    <source>
        <dbReference type="SAM" id="MobiDB-lite"/>
    </source>
</evidence>
<dbReference type="InterPro" id="IPR013762">
    <property type="entry name" value="Integrase-like_cat_sf"/>
</dbReference>
<dbReference type="InterPro" id="IPR024457">
    <property type="entry name" value="Putative_integrase_N"/>
</dbReference>
<gene>
    <name evidence="7" type="ordered locus">Daro_2218</name>
</gene>
<evidence type="ECO:0000256" key="2">
    <source>
        <dbReference type="ARBA" id="ARBA00023125"/>
    </source>
</evidence>
<dbReference type="EMBL" id="CP000089">
    <property type="protein sequence ID" value="AAZ46957.1"/>
    <property type="molecule type" value="Genomic_DNA"/>
</dbReference>
<keyword evidence="1" id="KW-0229">DNA integration</keyword>
<protein>
    <recommendedName>
        <fullName evidence="6">Core-binding (CB) domain-containing protein</fullName>
    </recommendedName>
</protein>
<feature type="region of interest" description="Disordered" evidence="5">
    <location>
        <begin position="379"/>
        <end position="403"/>
    </location>
</feature>
<evidence type="ECO:0000259" key="6">
    <source>
        <dbReference type="PROSITE" id="PS51900"/>
    </source>
</evidence>
<keyword evidence="3" id="KW-0233">DNA recombination</keyword>
<dbReference type="PROSITE" id="PS51900">
    <property type="entry name" value="CB"/>
    <property type="match status" value="1"/>
</dbReference>
<dbReference type="HOGENOM" id="CLU_043802_2_0_4"/>
<dbReference type="InterPro" id="IPR024456">
    <property type="entry name" value="Integrase_catalytic_putative"/>
</dbReference>
<name>Q47DX4_DECAR</name>
<feature type="domain" description="Core-binding (CB)" evidence="6">
    <location>
        <begin position="63"/>
        <end position="154"/>
    </location>
</feature>
<dbReference type="Gene3D" id="1.10.443.10">
    <property type="entry name" value="Intergrase catalytic core"/>
    <property type="match status" value="1"/>
</dbReference>
<evidence type="ECO:0000256" key="3">
    <source>
        <dbReference type="ARBA" id="ARBA00023172"/>
    </source>
</evidence>
<dbReference type="STRING" id="159087.Daro_2218"/>
<dbReference type="Pfam" id="PF12834">
    <property type="entry name" value="Phage_int_SAM_2"/>
    <property type="match status" value="1"/>
</dbReference>
<dbReference type="InterPro" id="IPR011010">
    <property type="entry name" value="DNA_brk_join_enz"/>
</dbReference>
<organism evidence="7">
    <name type="scientific">Dechloromonas aromatica (strain RCB)</name>
    <dbReference type="NCBI Taxonomy" id="159087"/>
    <lineage>
        <taxon>Bacteria</taxon>
        <taxon>Pseudomonadati</taxon>
        <taxon>Pseudomonadota</taxon>
        <taxon>Betaproteobacteria</taxon>
        <taxon>Rhodocyclales</taxon>
        <taxon>Azonexaceae</taxon>
        <taxon>Dechloromonas</taxon>
    </lineage>
</organism>
<sequence length="403" mass="44831">MSDVVPSKTVSRSSHNTARRRQQEPASPGRSSQQQPARPQGWAGKTPREILARYQPGKAPPLKVLEVLIKLFNTLHTALEKTVSHKTRQERAQFLRRFFRDLKQKAGFKTVPDPRNLGQKHIHAMVQVWQQAHLAPATIQTYLSFLRGLAMWMGKHGFVRKPGHYGLSLEEYQRHETAQRDKSWTAQGIDAEAVIADVCKFDLRVGASLRLMSALGLRRKESVQFRPFLHVMPFCETGLPENQQQADRYAWIKGKGGRVRWIPLDDPLQLAALEFAQGVVDGRDAHMGDPRRDLKRNLRRLDYVVEKFGITLRKRGATGHGLRHEVLNDAYEVITGVPSPVRGGGPVSPELDRAARLAVSQLAGHARARAAGAYIGTIIKPGGRPVGSPEPNGDDDDGAAVPV</sequence>
<dbReference type="Pfam" id="PF12835">
    <property type="entry name" value="Integrase_1"/>
    <property type="match status" value="1"/>
</dbReference>